<dbReference type="InterPro" id="IPR027417">
    <property type="entry name" value="P-loop_NTPase"/>
</dbReference>
<dbReference type="Gene3D" id="1.10.287.1770">
    <property type="match status" value="1"/>
</dbReference>
<evidence type="ECO:0000256" key="14">
    <source>
        <dbReference type="PIRSR" id="PIRSR603373-1"/>
    </source>
</evidence>
<evidence type="ECO:0000256" key="4">
    <source>
        <dbReference type="ARBA" id="ARBA00022496"/>
    </source>
</evidence>
<dbReference type="GO" id="GO:0005886">
    <property type="term" value="C:plasma membrane"/>
    <property type="evidence" value="ECO:0007669"/>
    <property type="project" value="UniProtKB-SubCell"/>
</dbReference>
<evidence type="ECO:0000259" key="17">
    <source>
        <dbReference type="PROSITE" id="PS51711"/>
    </source>
</evidence>
<evidence type="ECO:0000256" key="9">
    <source>
        <dbReference type="ARBA" id="ARBA00023065"/>
    </source>
</evidence>
<comment type="function">
    <text evidence="15">Probable transporter of a GTP-driven Fe(2+) uptake system.</text>
</comment>
<dbReference type="Pfam" id="PF02421">
    <property type="entry name" value="FeoB_N"/>
    <property type="match status" value="1"/>
</dbReference>
<feature type="region of interest" description="Disordered" evidence="16">
    <location>
        <begin position="524"/>
        <end position="562"/>
    </location>
</feature>
<dbReference type="InterPro" id="IPR003373">
    <property type="entry name" value="Fe2_transport_prot-B"/>
</dbReference>
<keyword evidence="6 14" id="KW-0547">Nucleotide-binding</keyword>
<sequence>VDLPGTYSLTAYSAEELVARDFLVEERPQAVVDVVNAGSLERNLYLAVQLLELGIPVVLGLNMMDEARKMGMMVDSQRLGKVLRCPVVELVARTGQGVGELVRVAAKAARERQGRWMPMDISYGPDLDPVLAEMTTRILAKSLLTERYPARWVALKYLEGDSQIMELGRAANPELAAWLEERAEHVAEHLRATLGTYPEAVIADYRYGFIASVLKGGVVTRDDHAGRVAVSDKLDMVLTHKFFGPLIMLGVLYLVYQITFVVGKVPMEWCQAFFAWAGKSVEALLPDGMLRSMLVDGVIAGVGGVMGFVPLVMLIFVLIAFLEDSGYMARIAYMLDRVFRIFGLHGCSVMPFIISGGIAGGCAVPGVMASRTLRSPKERLATLITAPFMTCGAKLPVLILLASVFFPEDQAQVMFAMTLLGWVMALLVAWLLRSTLVRGTSTPFVMELPPYRLPTWRGLAIHTWERTWQYIKKAGSMILAVSIVVWAAMTFPGLPQEREDAFEAQKAQLTAQIEALEAAESGDKPAALAEAAPGKEAAADKEAADEKDGAPEAQSAVAQSGDDLETLKAKLEELEKTHSAEALAGSVAGRLGTALEPASRLAGFDWRINIALVGGFAAKEVIISTLGTAYSLGAVEADEAEPLAEMISAQGLSMAAGVALMVFILLYSPCFPTVVAIGKESGSWKWSVFAMTFNTALAFVLAVVIYQLGTLLLT</sequence>
<evidence type="ECO:0000256" key="13">
    <source>
        <dbReference type="NCBIfam" id="TIGR00437"/>
    </source>
</evidence>
<feature type="transmembrane region" description="Helical" evidence="15">
    <location>
        <begin position="413"/>
        <end position="432"/>
    </location>
</feature>
<evidence type="ECO:0000256" key="5">
    <source>
        <dbReference type="ARBA" id="ARBA00022692"/>
    </source>
</evidence>
<dbReference type="AlphaFoldDB" id="A0A7C4AHC1"/>
<dbReference type="GO" id="GO:0015093">
    <property type="term" value="F:ferrous iron transmembrane transporter activity"/>
    <property type="evidence" value="ECO:0007669"/>
    <property type="project" value="UniProtKB-UniRule"/>
</dbReference>
<feature type="domain" description="FeoB-type G" evidence="17">
    <location>
        <begin position="1"/>
        <end position="111"/>
    </location>
</feature>
<evidence type="ECO:0000256" key="3">
    <source>
        <dbReference type="ARBA" id="ARBA00022475"/>
    </source>
</evidence>
<keyword evidence="4 15" id="KW-0410">Iron transport</keyword>
<reference evidence="18" key="1">
    <citation type="journal article" date="2020" name="mSystems">
        <title>Genome- and Community-Level Interaction Insights into Carbon Utilization and Element Cycling Functions of Hydrothermarchaeota in Hydrothermal Sediment.</title>
        <authorList>
            <person name="Zhou Z."/>
            <person name="Liu Y."/>
            <person name="Xu W."/>
            <person name="Pan J."/>
            <person name="Luo Z.H."/>
            <person name="Li M."/>
        </authorList>
    </citation>
    <scope>NUCLEOTIDE SEQUENCE [LARGE SCALE GENOMIC DNA]</scope>
    <source>
        <strain evidence="18">SpSt-413</strain>
    </source>
</reference>
<evidence type="ECO:0000256" key="8">
    <source>
        <dbReference type="ARBA" id="ARBA00023004"/>
    </source>
</evidence>
<keyword evidence="3" id="KW-1003">Cell membrane</keyword>
<gene>
    <name evidence="18" type="primary">feoB</name>
    <name evidence="18" type="ORF">ENR59_07500</name>
</gene>
<feature type="binding site" evidence="14">
    <location>
        <begin position="2"/>
        <end position="5"/>
    </location>
    <ligand>
        <name>GTP</name>
        <dbReference type="ChEBI" id="CHEBI:37565"/>
        <label>1</label>
    </ligand>
</feature>
<keyword evidence="2 15" id="KW-0813">Transport</keyword>
<evidence type="ECO:0000256" key="11">
    <source>
        <dbReference type="ARBA" id="ARBA00023136"/>
    </source>
</evidence>
<dbReference type="Gene3D" id="3.40.50.300">
    <property type="entry name" value="P-loop containing nucleotide triphosphate hydrolases"/>
    <property type="match status" value="1"/>
</dbReference>
<dbReference type="InterPro" id="IPR050860">
    <property type="entry name" value="FeoB_GTPase"/>
</dbReference>
<dbReference type="PANTHER" id="PTHR43185">
    <property type="entry name" value="FERROUS IRON TRANSPORT PROTEIN B"/>
    <property type="match status" value="1"/>
</dbReference>
<evidence type="ECO:0000256" key="1">
    <source>
        <dbReference type="ARBA" id="ARBA00004651"/>
    </source>
</evidence>
<keyword evidence="9" id="KW-0406">Ion transport</keyword>
<dbReference type="NCBIfam" id="TIGR00437">
    <property type="entry name" value="feoB"/>
    <property type="match status" value="1"/>
</dbReference>
<dbReference type="EMBL" id="DSRP01000516">
    <property type="protein sequence ID" value="HGG92780.1"/>
    <property type="molecule type" value="Genomic_DNA"/>
</dbReference>
<feature type="compositionally biased region" description="Basic and acidic residues" evidence="16">
    <location>
        <begin position="537"/>
        <end position="550"/>
    </location>
</feature>
<comment type="similarity">
    <text evidence="15">Belongs to the TRAFAC class TrmE-Era-EngA-EngB-Septin-like GTPase superfamily. FeoB GTPase (TC 9.A.8) family.</text>
</comment>
<dbReference type="InterPro" id="IPR030389">
    <property type="entry name" value="G_FEOB_dom"/>
</dbReference>
<dbReference type="Pfam" id="PF07664">
    <property type="entry name" value="FeoB_C"/>
    <property type="match status" value="1"/>
</dbReference>
<keyword evidence="7 15" id="KW-1133">Transmembrane helix</keyword>
<feature type="transmembrane region" description="Helical" evidence="15">
    <location>
        <begin position="652"/>
        <end position="676"/>
    </location>
</feature>
<feature type="transmembrane region" description="Helical" evidence="15">
    <location>
        <begin position="342"/>
        <end position="368"/>
    </location>
</feature>
<evidence type="ECO:0000256" key="12">
    <source>
        <dbReference type="ARBA" id="ARBA00031200"/>
    </source>
</evidence>
<keyword evidence="11 15" id="KW-0472">Membrane</keyword>
<dbReference type="SUPFAM" id="SSF52540">
    <property type="entry name" value="P-loop containing nucleoside triphosphate hydrolases"/>
    <property type="match status" value="1"/>
</dbReference>
<evidence type="ECO:0000313" key="18">
    <source>
        <dbReference type="EMBL" id="HGG92780.1"/>
    </source>
</evidence>
<evidence type="ECO:0000256" key="15">
    <source>
        <dbReference type="RuleBase" id="RU362098"/>
    </source>
</evidence>
<comment type="caution">
    <text evidence="18">The sequence shown here is derived from an EMBL/GenBank/DDBJ whole genome shotgun (WGS) entry which is preliminary data.</text>
</comment>
<keyword evidence="5 15" id="KW-0812">Transmembrane</keyword>
<dbReference type="InterPro" id="IPR041069">
    <property type="entry name" value="FeoB_Cyto"/>
</dbReference>
<feature type="non-terminal residue" evidence="18">
    <location>
        <position position="1"/>
    </location>
</feature>
<dbReference type="InterPro" id="IPR011642">
    <property type="entry name" value="Gate_dom"/>
</dbReference>
<feature type="transmembrane region" description="Helical" evidence="15">
    <location>
        <begin position="298"/>
        <end position="322"/>
    </location>
</feature>
<feature type="transmembrane region" description="Helical" evidence="15">
    <location>
        <begin position="44"/>
        <end position="63"/>
    </location>
</feature>
<evidence type="ECO:0000256" key="16">
    <source>
        <dbReference type="SAM" id="MobiDB-lite"/>
    </source>
</evidence>
<feature type="transmembrane region" description="Helical" evidence="15">
    <location>
        <begin position="242"/>
        <end position="263"/>
    </location>
</feature>
<accession>A0A7C4AHC1</accession>
<comment type="subcellular location">
    <subcellularLocation>
        <location evidence="15">Cell inner membrane</location>
        <topology evidence="15">Multi-pass membrane protein</topology>
    </subcellularLocation>
    <subcellularLocation>
        <location evidence="1">Cell membrane</location>
        <topology evidence="1">Multi-pass membrane protein</topology>
    </subcellularLocation>
</comment>
<proteinExistence type="inferred from homology"/>
<keyword evidence="8 15" id="KW-0408">Iron</keyword>
<dbReference type="Pfam" id="PF17910">
    <property type="entry name" value="FeoB_Cyto"/>
    <property type="match status" value="1"/>
</dbReference>
<name>A0A7C4AHC1_9BACT</name>
<feature type="binding site" evidence="14">
    <location>
        <begin position="62"/>
        <end position="65"/>
    </location>
    <ligand>
        <name>GTP</name>
        <dbReference type="ChEBI" id="CHEBI:37565"/>
        <label>1</label>
    </ligand>
</feature>
<feature type="compositionally biased region" description="Low complexity" evidence="16">
    <location>
        <begin position="524"/>
        <end position="536"/>
    </location>
</feature>
<feature type="transmembrane region" description="Helical" evidence="15">
    <location>
        <begin position="688"/>
        <end position="708"/>
    </location>
</feature>
<dbReference type="PROSITE" id="PS51711">
    <property type="entry name" value="G_FEOB"/>
    <property type="match status" value="1"/>
</dbReference>
<evidence type="ECO:0000256" key="6">
    <source>
        <dbReference type="ARBA" id="ARBA00022741"/>
    </source>
</evidence>
<evidence type="ECO:0000256" key="7">
    <source>
        <dbReference type="ARBA" id="ARBA00022989"/>
    </source>
</evidence>
<feature type="transmembrane region" description="Helical" evidence="15">
    <location>
        <begin position="474"/>
        <end position="494"/>
    </location>
</feature>
<evidence type="ECO:0000256" key="10">
    <source>
        <dbReference type="ARBA" id="ARBA00023134"/>
    </source>
</evidence>
<dbReference type="InterPro" id="IPR011640">
    <property type="entry name" value="Fe2_transport_prot_B_C"/>
</dbReference>
<feature type="transmembrane region" description="Helical" evidence="15">
    <location>
        <begin position="380"/>
        <end position="406"/>
    </location>
</feature>
<dbReference type="PANTHER" id="PTHR43185:SF1">
    <property type="entry name" value="FE(2+) TRANSPORTER FEOB"/>
    <property type="match status" value="1"/>
</dbReference>
<evidence type="ECO:0000256" key="2">
    <source>
        <dbReference type="ARBA" id="ARBA00022448"/>
    </source>
</evidence>
<organism evidence="18">
    <name type="scientific">Fundidesulfovibrio putealis</name>
    <dbReference type="NCBI Taxonomy" id="270496"/>
    <lineage>
        <taxon>Bacteria</taxon>
        <taxon>Pseudomonadati</taxon>
        <taxon>Thermodesulfobacteriota</taxon>
        <taxon>Desulfovibrionia</taxon>
        <taxon>Desulfovibrionales</taxon>
        <taxon>Desulfovibrionaceae</taxon>
        <taxon>Fundidesulfovibrio</taxon>
    </lineage>
</organism>
<dbReference type="GO" id="GO:0005525">
    <property type="term" value="F:GTP binding"/>
    <property type="evidence" value="ECO:0007669"/>
    <property type="project" value="UniProtKB-KW"/>
</dbReference>
<keyword evidence="10 14" id="KW-0342">GTP-binding</keyword>
<protein>
    <recommendedName>
        <fullName evidence="12 13">Ferrous iron transport protein B</fullName>
    </recommendedName>
</protein>
<dbReference type="Pfam" id="PF07670">
    <property type="entry name" value="Gate"/>
    <property type="match status" value="2"/>
</dbReference>